<evidence type="ECO:0000256" key="1">
    <source>
        <dbReference type="ARBA" id="ARBA00000832"/>
    </source>
</evidence>
<dbReference type="NCBIfam" id="TIGR01198">
    <property type="entry name" value="pgl"/>
    <property type="match status" value="1"/>
</dbReference>
<keyword evidence="7" id="KW-0378">Hydrolase</keyword>
<evidence type="ECO:0000256" key="3">
    <source>
        <dbReference type="ARBA" id="ARBA00004961"/>
    </source>
</evidence>
<evidence type="ECO:0000256" key="7">
    <source>
        <dbReference type="RuleBase" id="RU365095"/>
    </source>
</evidence>
<dbReference type="CDD" id="cd01400">
    <property type="entry name" value="6PGL"/>
    <property type="match status" value="1"/>
</dbReference>
<dbReference type="PANTHER" id="PTHR11054">
    <property type="entry name" value="6-PHOSPHOGLUCONOLACTONASE"/>
    <property type="match status" value="1"/>
</dbReference>
<dbReference type="Proteomes" id="UP001500618">
    <property type="component" value="Unassembled WGS sequence"/>
</dbReference>
<sequence>MTTAPSVVVHPDKETLAQAVAARLITKLADAQAARGEATAVLTGGTVGTATLAAVADSPARDSVDWGRVSLWWGDERFVPDGDPERNDEQAREVFLEKLPLDPKRVHRYPTSDGPDGDDAAAAASRYAEDLIADGGGKLPVFDVLLLGVGGEGHVASIFPDSEAGRSQRTVVAVLNSPKPPPIRLSLTFPTINTADEVWLVVGGPDKAEAVGRALSGATLTEVPAAGAHGRTATRWLVDEAAAGQIPR</sequence>
<dbReference type="RefSeq" id="WP_344314459.1">
    <property type="nucleotide sequence ID" value="NZ_BAAANY010000036.1"/>
</dbReference>
<dbReference type="InterPro" id="IPR039104">
    <property type="entry name" value="6PGL"/>
</dbReference>
<organism evidence="9 10">
    <name type="scientific">Fodinicola feengrottensis</name>
    <dbReference type="NCBI Taxonomy" id="435914"/>
    <lineage>
        <taxon>Bacteria</taxon>
        <taxon>Bacillati</taxon>
        <taxon>Actinomycetota</taxon>
        <taxon>Actinomycetes</taxon>
        <taxon>Mycobacteriales</taxon>
        <taxon>Fodinicola</taxon>
    </lineage>
</organism>
<comment type="function">
    <text evidence="2 7">Hydrolysis of 6-phosphogluconolactone to 6-phosphogluconate.</text>
</comment>
<dbReference type="InterPro" id="IPR037171">
    <property type="entry name" value="NagB/RpiA_transferase-like"/>
</dbReference>
<evidence type="ECO:0000256" key="5">
    <source>
        <dbReference type="ARBA" id="ARBA00013198"/>
    </source>
</evidence>
<evidence type="ECO:0000313" key="10">
    <source>
        <dbReference type="Proteomes" id="UP001500618"/>
    </source>
</evidence>
<dbReference type="PANTHER" id="PTHR11054:SF0">
    <property type="entry name" value="6-PHOSPHOGLUCONOLACTONASE"/>
    <property type="match status" value="1"/>
</dbReference>
<evidence type="ECO:0000256" key="6">
    <source>
        <dbReference type="ARBA" id="ARBA00020337"/>
    </source>
</evidence>
<name>A0ABP4USB9_9ACTN</name>
<protein>
    <recommendedName>
        <fullName evidence="6 7">6-phosphogluconolactonase</fullName>
        <shortName evidence="7">6PGL</shortName>
        <ecNumber evidence="5 7">3.1.1.31</ecNumber>
    </recommendedName>
</protein>
<proteinExistence type="inferred from homology"/>
<comment type="similarity">
    <text evidence="4 7">Belongs to the glucosamine/galactosamine-6-phosphate isomerase family. 6-phosphogluconolactonase subfamily.</text>
</comment>
<dbReference type="InterPro" id="IPR005900">
    <property type="entry name" value="6-phosphogluconolactonase_DevB"/>
</dbReference>
<keyword evidence="10" id="KW-1185">Reference proteome</keyword>
<evidence type="ECO:0000256" key="2">
    <source>
        <dbReference type="ARBA" id="ARBA00002681"/>
    </source>
</evidence>
<gene>
    <name evidence="7 9" type="primary">pgl</name>
    <name evidence="9" type="ORF">GCM10009765_70450</name>
</gene>
<evidence type="ECO:0000259" key="8">
    <source>
        <dbReference type="Pfam" id="PF01182"/>
    </source>
</evidence>
<accession>A0ABP4USB9</accession>
<comment type="catalytic activity">
    <reaction evidence="1 7">
        <text>6-phospho-D-glucono-1,5-lactone + H2O = 6-phospho-D-gluconate + H(+)</text>
        <dbReference type="Rhea" id="RHEA:12556"/>
        <dbReference type="ChEBI" id="CHEBI:15377"/>
        <dbReference type="ChEBI" id="CHEBI:15378"/>
        <dbReference type="ChEBI" id="CHEBI:57955"/>
        <dbReference type="ChEBI" id="CHEBI:58759"/>
        <dbReference type="EC" id="3.1.1.31"/>
    </reaction>
</comment>
<evidence type="ECO:0000256" key="4">
    <source>
        <dbReference type="ARBA" id="ARBA00010662"/>
    </source>
</evidence>
<dbReference type="SUPFAM" id="SSF100950">
    <property type="entry name" value="NagB/RpiA/CoA transferase-like"/>
    <property type="match status" value="1"/>
</dbReference>
<feature type="domain" description="Glucosamine/galactosamine-6-phosphate isomerase" evidence="8">
    <location>
        <begin position="11"/>
        <end position="236"/>
    </location>
</feature>
<comment type="caution">
    <text evidence="9">The sequence shown here is derived from an EMBL/GenBank/DDBJ whole genome shotgun (WGS) entry which is preliminary data.</text>
</comment>
<dbReference type="Pfam" id="PF01182">
    <property type="entry name" value="Glucosamine_iso"/>
    <property type="match status" value="1"/>
</dbReference>
<dbReference type="InterPro" id="IPR006148">
    <property type="entry name" value="Glc/Gal-6P_isomerase"/>
</dbReference>
<evidence type="ECO:0000313" key="9">
    <source>
        <dbReference type="EMBL" id="GAA1711066.1"/>
    </source>
</evidence>
<comment type="pathway">
    <text evidence="3 7">Carbohydrate degradation; pentose phosphate pathway; D-ribulose 5-phosphate from D-glucose 6-phosphate (oxidative stage): step 2/3.</text>
</comment>
<dbReference type="EC" id="3.1.1.31" evidence="5 7"/>
<dbReference type="EMBL" id="BAAANY010000036">
    <property type="protein sequence ID" value="GAA1711066.1"/>
    <property type="molecule type" value="Genomic_DNA"/>
</dbReference>
<reference evidence="10" key="1">
    <citation type="journal article" date="2019" name="Int. J. Syst. Evol. Microbiol.">
        <title>The Global Catalogue of Microorganisms (GCM) 10K type strain sequencing project: providing services to taxonomists for standard genome sequencing and annotation.</title>
        <authorList>
            <consortium name="The Broad Institute Genomics Platform"/>
            <consortium name="The Broad Institute Genome Sequencing Center for Infectious Disease"/>
            <person name="Wu L."/>
            <person name="Ma J."/>
        </authorList>
    </citation>
    <scope>NUCLEOTIDE SEQUENCE [LARGE SCALE GENOMIC DNA]</scope>
    <source>
        <strain evidence="10">JCM 14718</strain>
    </source>
</reference>
<dbReference type="Gene3D" id="3.40.50.1360">
    <property type="match status" value="1"/>
</dbReference>